<sequence>MSLLENDKTTQEPNPCPPLTKQLTLGAMRRAVPTKTLPLDYYASARKCDYLPRFVYGIPFPFAGSVGETVANLETMQARIPDVEFRQSEDGPTAAICGYLTASVDGELEEGYRVTMVDSPDQKVFTIFYFYTSYTPPFPCQPRWLDDLTDIATVLFRELGWEDVPEAMWYIESDTVGLDDATDYSAEASRMSTY</sequence>
<dbReference type="EMBL" id="DF838105">
    <property type="protein sequence ID" value="GAT42591.1"/>
    <property type="molecule type" value="Genomic_DNA"/>
</dbReference>
<evidence type="ECO:0000313" key="2">
    <source>
        <dbReference type="EMBL" id="GAT42591.1"/>
    </source>
</evidence>
<feature type="region of interest" description="Disordered" evidence="1">
    <location>
        <begin position="1"/>
        <end position="21"/>
    </location>
</feature>
<feature type="compositionally biased region" description="Basic and acidic residues" evidence="1">
    <location>
        <begin position="1"/>
        <end position="10"/>
    </location>
</feature>
<proteinExistence type="predicted"/>
<evidence type="ECO:0000313" key="3">
    <source>
        <dbReference type="Proteomes" id="UP000815677"/>
    </source>
</evidence>
<evidence type="ECO:0000256" key="1">
    <source>
        <dbReference type="SAM" id="MobiDB-lite"/>
    </source>
</evidence>
<protein>
    <submittedName>
        <fullName evidence="2">Uncharacterized protein</fullName>
    </submittedName>
</protein>
<keyword evidence="3" id="KW-1185">Reference proteome</keyword>
<accession>A0ABQ0KUK4</accession>
<name>A0ABQ0KUK4_MYCCL</name>
<dbReference type="Proteomes" id="UP000815677">
    <property type="component" value="Unassembled WGS sequence"/>
</dbReference>
<reference evidence="2" key="1">
    <citation type="submission" date="2014-09" db="EMBL/GenBank/DDBJ databases">
        <title>Genome sequence of the luminous mushroom Mycena chlorophos for searching fungal bioluminescence genes.</title>
        <authorList>
            <person name="Tanaka Y."/>
            <person name="Kasuga D."/>
            <person name="Oba Y."/>
            <person name="Hase S."/>
            <person name="Sato K."/>
            <person name="Oba Y."/>
            <person name="Sakakibara Y."/>
        </authorList>
    </citation>
    <scope>NUCLEOTIDE SEQUENCE</scope>
</reference>
<organism evidence="2 3">
    <name type="scientific">Mycena chlorophos</name>
    <name type="common">Agaric fungus</name>
    <name type="synonym">Agaricus chlorophos</name>
    <dbReference type="NCBI Taxonomy" id="658473"/>
    <lineage>
        <taxon>Eukaryota</taxon>
        <taxon>Fungi</taxon>
        <taxon>Dikarya</taxon>
        <taxon>Basidiomycota</taxon>
        <taxon>Agaricomycotina</taxon>
        <taxon>Agaricomycetes</taxon>
        <taxon>Agaricomycetidae</taxon>
        <taxon>Agaricales</taxon>
        <taxon>Marasmiineae</taxon>
        <taxon>Mycenaceae</taxon>
        <taxon>Mycena</taxon>
    </lineage>
</organism>
<gene>
    <name evidence="2" type="ORF">MCHLO_00303</name>
</gene>